<dbReference type="InterPro" id="IPR029063">
    <property type="entry name" value="SAM-dependent_MTases_sf"/>
</dbReference>
<accession>A0ABP3HC21</accession>
<dbReference type="SUPFAM" id="SSF53335">
    <property type="entry name" value="S-adenosyl-L-methionine-dependent methyltransferases"/>
    <property type="match status" value="2"/>
</dbReference>
<name>A0ABP3HC21_9ALTE</name>
<gene>
    <name evidence="2" type="ORF">GCM10009092_33950</name>
</gene>
<dbReference type="PANTHER" id="PTHR43861:SF6">
    <property type="entry name" value="METHYLTRANSFERASE TYPE 11"/>
    <property type="match status" value="1"/>
</dbReference>
<keyword evidence="3" id="KW-1185">Reference proteome</keyword>
<evidence type="ECO:0000259" key="1">
    <source>
        <dbReference type="Pfam" id="PF08241"/>
    </source>
</evidence>
<evidence type="ECO:0000313" key="3">
    <source>
        <dbReference type="Proteomes" id="UP001501757"/>
    </source>
</evidence>
<dbReference type="Gene3D" id="3.40.50.150">
    <property type="entry name" value="Vaccinia Virus protein VP39"/>
    <property type="match status" value="2"/>
</dbReference>
<evidence type="ECO:0000313" key="2">
    <source>
        <dbReference type="EMBL" id="GAA0366817.1"/>
    </source>
</evidence>
<dbReference type="Proteomes" id="UP001501757">
    <property type="component" value="Unassembled WGS sequence"/>
</dbReference>
<comment type="caution">
    <text evidence="2">The sequence shown here is derived from an EMBL/GenBank/DDBJ whole genome shotgun (WGS) entry which is preliminary data.</text>
</comment>
<sequence length="383" mass="43700">MSRKILGGSIYVGCGDDRREGFLHCDTRAIAGVDVVCDAWELSKHAQDLSEVYSRHMLEHLTSMEADAALIDWHKALKIGGKIYIVVPDMDFHARQWLDAEWNEDTLRDKTSQARHSFAGFYGWQRECNPKMADYNRSYWDVHKSGYNSKRLKFLLERAGFVNVKTEIKNHVHLVATAEKSMNRGERQISNTYANIRNDHKNRYEFAGVQIGYAPHLHILDLACGIGYGTLMLSKMCGANVTGVDIDKGAVDYANEHYCDSHIQYICADALNVELNDKFDVIVSFETIEHVHFDLALLKRFYTFMKPGGRLICSTPNQDVMPFDPDKYSFHVKHYTKREISQLLDYAGFENIQFYTQYDSVNGVVKEGDDGSFFILTAEKGGV</sequence>
<dbReference type="InterPro" id="IPR013216">
    <property type="entry name" value="Methyltransf_11"/>
</dbReference>
<protein>
    <recommendedName>
        <fullName evidence="1">Methyltransferase type 11 domain-containing protein</fullName>
    </recommendedName>
</protein>
<dbReference type="EMBL" id="BAAAEI010000021">
    <property type="protein sequence ID" value="GAA0366817.1"/>
    <property type="molecule type" value="Genomic_DNA"/>
</dbReference>
<proteinExistence type="predicted"/>
<dbReference type="CDD" id="cd02440">
    <property type="entry name" value="AdoMet_MTases"/>
    <property type="match status" value="1"/>
</dbReference>
<feature type="domain" description="Methyltransferase type 11" evidence="1">
    <location>
        <begin position="220"/>
        <end position="313"/>
    </location>
</feature>
<organism evidence="2 3">
    <name type="scientific">Bowmanella denitrificans</name>
    <dbReference type="NCBI Taxonomy" id="366582"/>
    <lineage>
        <taxon>Bacteria</taxon>
        <taxon>Pseudomonadati</taxon>
        <taxon>Pseudomonadota</taxon>
        <taxon>Gammaproteobacteria</taxon>
        <taxon>Alteromonadales</taxon>
        <taxon>Alteromonadaceae</taxon>
        <taxon>Bowmanella</taxon>
    </lineage>
</organism>
<dbReference type="Pfam" id="PF08241">
    <property type="entry name" value="Methyltransf_11"/>
    <property type="match status" value="1"/>
</dbReference>
<reference evidence="3" key="1">
    <citation type="journal article" date="2019" name="Int. J. Syst. Evol. Microbiol.">
        <title>The Global Catalogue of Microorganisms (GCM) 10K type strain sequencing project: providing services to taxonomists for standard genome sequencing and annotation.</title>
        <authorList>
            <consortium name="The Broad Institute Genomics Platform"/>
            <consortium name="The Broad Institute Genome Sequencing Center for Infectious Disease"/>
            <person name="Wu L."/>
            <person name="Ma J."/>
        </authorList>
    </citation>
    <scope>NUCLEOTIDE SEQUENCE [LARGE SCALE GENOMIC DNA]</scope>
    <source>
        <strain evidence="3">JCM 13378</strain>
    </source>
</reference>
<dbReference type="PANTHER" id="PTHR43861">
    <property type="entry name" value="TRANS-ACONITATE 2-METHYLTRANSFERASE-RELATED"/>
    <property type="match status" value="1"/>
</dbReference>
<dbReference type="RefSeq" id="WP_343846509.1">
    <property type="nucleotide sequence ID" value="NZ_BAAAEI010000021.1"/>
</dbReference>